<dbReference type="VEuPathDB" id="VectorBase:PPAPM1_003174"/>
<evidence type="ECO:0000256" key="7">
    <source>
        <dbReference type="ARBA" id="ARBA00023315"/>
    </source>
</evidence>
<dbReference type="Gene3D" id="1.10.275.20">
    <property type="entry name" value="Choline/Carnitine o-acyltransferase"/>
    <property type="match status" value="1"/>
</dbReference>
<evidence type="ECO:0000256" key="6">
    <source>
        <dbReference type="ARBA" id="ARBA00023098"/>
    </source>
</evidence>
<evidence type="ECO:0000256" key="4">
    <source>
        <dbReference type="ARBA" id="ARBA00022679"/>
    </source>
</evidence>
<dbReference type="InterPro" id="IPR039551">
    <property type="entry name" value="Cho/carn_acyl_trans"/>
</dbReference>
<evidence type="ECO:0000256" key="5">
    <source>
        <dbReference type="ARBA" id="ARBA00022832"/>
    </source>
</evidence>
<evidence type="ECO:0000313" key="11">
    <source>
        <dbReference type="Proteomes" id="UP000092462"/>
    </source>
</evidence>
<keyword evidence="5" id="KW-0276">Fatty acid metabolism</keyword>
<dbReference type="PANTHER" id="PTHR22589">
    <property type="entry name" value="CARNITINE O-ACYLTRANSFERASE"/>
    <property type="match status" value="1"/>
</dbReference>
<keyword evidence="7" id="KW-0012">Acyltransferase</keyword>
<dbReference type="SUPFAM" id="SSF52777">
    <property type="entry name" value="CoA-dependent acyltransferases"/>
    <property type="match status" value="2"/>
</dbReference>
<keyword evidence="3" id="KW-0813">Transport</keyword>
<evidence type="ECO:0000313" key="10">
    <source>
        <dbReference type="EnsemblMetazoa" id="PPAI003525-PA"/>
    </source>
</evidence>
<dbReference type="Gene3D" id="3.30.559.70">
    <property type="entry name" value="Choline/Carnitine o-acyltransferase, domain 2"/>
    <property type="match status" value="1"/>
</dbReference>
<dbReference type="InterPro" id="IPR042231">
    <property type="entry name" value="Cho/carn_acyl_trans_2"/>
</dbReference>
<dbReference type="FunFam" id="1.10.275.20:FF:000001">
    <property type="entry name" value="carnitine O-palmitoyltransferase 2, mitochondrial"/>
    <property type="match status" value="1"/>
</dbReference>
<dbReference type="EnsemblMetazoa" id="PPAI003525-RA">
    <property type="protein sequence ID" value="PPAI003525-PA"/>
    <property type="gene ID" value="PPAI003525"/>
</dbReference>
<protein>
    <recommendedName>
        <fullName evidence="9">Choline/carnitine acyltransferase domain-containing protein</fullName>
    </recommendedName>
</protein>
<evidence type="ECO:0000256" key="3">
    <source>
        <dbReference type="ARBA" id="ARBA00022448"/>
    </source>
</evidence>
<dbReference type="InterPro" id="IPR000542">
    <property type="entry name" value="Carn_acyl_trans"/>
</dbReference>
<dbReference type="VEuPathDB" id="VectorBase:PPAI003525"/>
<dbReference type="PANTHER" id="PTHR22589:SF16">
    <property type="entry name" value="CARNITINE O-PALMITOYLTRANSFERASE 2, MITOCHONDRIAL"/>
    <property type="match status" value="1"/>
</dbReference>
<comment type="similarity">
    <text evidence="2">Belongs to the carnitine/choline acetyltransferase family.</text>
</comment>
<keyword evidence="4" id="KW-0808">Transferase</keyword>
<proteinExistence type="inferred from homology"/>
<reference evidence="10" key="1">
    <citation type="submission" date="2022-08" db="UniProtKB">
        <authorList>
            <consortium name="EnsemblMetazoa"/>
        </authorList>
    </citation>
    <scope>IDENTIFICATION</scope>
    <source>
        <strain evidence="10">Israel</strain>
    </source>
</reference>
<sequence>DIVINCTISSILVEFRDQSVFRSQITTLPHSNYQFLQRSSVPMLHFQASLPRLPIPELSATCTRYLEAQQPLLTPEAHATTTKLTQDFQNGPGKELQVRLKAVDSANKHTSYISEPWFEMYLSDRAPLPVNYTPLLGMKLIPAAGTSVATQVANILITSARFMRALRARSLAPEVFHLNPQTADSALWKTAVKLSPQIGATYVSYAFKAFPLDMSQYQGLFSATRIPQEGKDKIFRASSDPQHVVIMRRGNIYRLDILDRDGNIESPSVILGRIRRLMATSEAHDSPQHPLGIMTTQNRNQWAQFRQHLEGLSERNRRNLQLLDSGILCVCLDDISYSPEDVTCRVRDYLFSNASNRWFDKSLSVTVSKDTRAAITFEHSWGDGVAVLRYFNELYKELSTQPIVTDDMEGSANDEAATELLSFDYDDKLKAGIETALKNHSEVENSLDVNYMMSDVGKKHCKAVQVSPDAVAQLTIQLAYALISGGGTTATYESCSTAAFRCGRTETVRPATMATRALCQHLLTSKGHAGPEELALLRQCSDKHTKLTKEAAMGQGFDRHLFVLRVEPPRGTGERLQ</sequence>
<evidence type="ECO:0000256" key="8">
    <source>
        <dbReference type="ARBA" id="ARBA00048999"/>
    </source>
</evidence>
<dbReference type="Proteomes" id="UP000092462">
    <property type="component" value="Unassembled WGS sequence"/>
</dbReference>
<evidence type="ECO:0000256" key="1">
    <source>
        <dbReference type="ARBA" id="ARBA00005005"/>
    </source>
</evidence>
<dbReference type="InterPro" id="IPR023213">
    <property type="entry name" value="CAT-like_dom_sf"/>
</dbReference>
<accession>A0A1B0D7K2</accession>
<dbReference type="GO" id="GO:0005739">
    <property type="term" value="C:mitochondrion"/>
    <property type="evidence" value="ECO:0007669"/>
    <property type="project" value="TreeGrafter"/>
</dbReference>
<organism evidence="10 11">
    <name type="scientific">Phlebotomus papatasi</name>
    <name type="common">Sandfly</name>
    <dbReference type="NCBI Taxonomy" id="29031"/>
    <lineage>
        <taxon>Eukaryota</taxon>
        <taxon>Metazoa</taxon>
        <taxon>Ecdysozoa</taxon>
        <taxon>Arthropoda</taxon>
        <taxon>Hexapoda</taxon>
        <taxon>Insecta</taxon>
        <taxon>Pterygota</taxon>
        <taxon>Neoptera</taxon>
        <taxon>Endopterygota</taxon>
        <taxon>Diptera</taxon>
        <taxon>Nematocera</taxon>
        <taxon>Psychodoidea</taxon>
        <taxon>Psychodidae</taxon>
        <taxon>Phlebotomus</taxon>
        <taxon>Phlebotomus</taxon>
    </lineage>
</organism>
<feature type="domain" description="Choline/carnitine acyltransferase" evidence="9">
    <location>
        <begin position="53"/>
        <end position="567"/>
    </location>
</feature>
<evidence type="ECO:0000256" key="2">
    <source>
        <dbReference type="ARBA" id="ARBA00005232"/>
    </source>
</evidence>
<dbReference type="GO" id="GO:0006635">
    <property type="term" value="P:fatty acid beta-oxidation"/>
    <property type="evidence" value="ECO:0007669"/>
    <property type="project" value="TreeGrafter"/>
</dbReference>
<dbReference type="GO" id="GO:0004095">
    <property type="term" value="F:carnitine O-palmitoyltransferase activity"/>
    <property type="evidence" value="ECO:0007669"/>
    <property type="project" value="TreeGrafter"/>
</dbReference>
<dbReference type="AlphaFoldDB" id="A0A1B0D7K2"/>
<dbReference type="Pfam" id="PF00755">
    <property type="entry name" value="Carn_acyltransf"/>
    <property type="match status" value="1"/>
</dbReference>
<keyword evidence="11" id="KW-1185">Reference proteome</keyword>
<dbReference type="InterPro" id="IPR042572">
    <property type="entry name" value="Carn_acyl_trans_N"/>
</dbReference>
<comment type="pathway">
    <text evidence="1">Lipid metabolism; fatty acid beta-oxidation.</text>
</comment>
<keyword evidence="6" id="KW-0443">Lipid metabolism</keyword>
<comment type="catalytic activity">
    <reaction evidence="8">
        <text>4,8-dimethylnonanoyl-CoA + (R)-carnitine = O-4,8-dimethylnonanoyl-(R)-carnitine + CoA</text>
        <dbReference type="Rhea" id="RHEA:44860"/>
        <dbReference type="ChEBI" id="CHEBI:16347"/>
        <dbReference type="ChEBI" id="CHEBI:57287"/>
        <dbReference type="ChEBI" id="CHEBI:77061"/>
        <dbReference type="ChEBI" id="CHEBI:84654"/>
    </reaction>
</comment>
<evidence type="ECO:0000259" key="9">
    <source>
        <dbReference type="Pfam" id="PF00755"/>
    </source>
</evidence>
<name>A0A1B0D7K2_PHLPP</name>
<dbReference type="EMBL" id="AJVK01026977">
    <property type="status" value="NOT_ANNOTATED_CDS"/>
    <property type="molecule type" value="Genomic_DNA"/>
</dbReference>
<dbReference type="Gene3D" id="3.30.559.10">
    <property type="entry name" value="Chloramphenicol acetyltransferase-like domain"/>
    <property type="match status" value="1"/>
</dbReference>